<protein>
    <submittedName>
        <fullName evidence="1">Uncharacterized protein</fullName>
    </submittedName>
</protein>
<sequence>MKEGVKKYGWVAALILANQDTRINTAEQKRINLYVGCKQIKDYKQKRIVITELNFIYSLRTSFSLYVSGRLVVIVNPHLLADYAPFLPWPQ</sequence>
<organism evidence="1 2">
    <name type="scientific">Hymenobacter frigidus</name>
    <dbReference type="NCBI Taxonomy" id="1524095"/>
    <lineage>
        <taxon>Bacteria</taxon>
        <taxon>Pseudomonadati</taxon>
        <taxon>Bacteroidota</taxon>
        <taxon>Cytophagia</taxon>
        <taxon>Cytophagales</taxon>
        <taxon>Hymenobacteraceae</taxon>
        <taxon>Hymenobacter</taxon>
    </lineage>
</organism>
<comment type="caution">
    <text evidence="1">The sequence shown here is derived from an EMBL/GenBank/DDBJ whole genome shotgun (WGS) entry which is preliminary data.</text>
</comment>
<name>A0ABQ2A8Z7_9BACT</name>
<evidence type="ECO:0000313" key="1">
    <source>
        <dbReference type="EMBL" id="GGH88400.1"/>
    </source>
</evidence>
<gene>
    <name evidence="1" type="ORF">GCM10011495_29580</name>
</gene>
<reference evidence="2" key="1">
    <citation type="journal article" date="2019" name="Int. J. Syst. Evol. Microbiol.">
        <title>The Global Catalogue of Microorganisms (GCM) 10K type strain sequencing project: providing services to taxonomists for standard genome sequencing and annotation.</title>
        <authorList>
            <consortium name="The Broad Institute Genomics Platform"/>
            <consortium name="The Broad Institute Genome Sequencing Center for Infectious Disease"/>
            <person name="Wu L."/>
            <person name="Ma J."/>
        </authorList>
    </citation>
    <scope>NUCLEOTIDE SEQUENCE [LARGE SCALE GENOMIC DNA]</scope>
    <source>
        <strain evidence="2">CGMCC 1.14966</strain>
    </source>
</reference>
<keyword evidence="2" id="KW-1185">Reference proteome</keyword>
<dbReference type="Proteomes" id="UP000637774">
    <property type="component" value="Unassembled WGS sequence"/>
</dbReference>
<dbReference type="EMBL" id="BMGY01000031">
    <property type="protein sequence ID" value="GGH88400.1"/>
    <property type="molecule type" value="Genomic_DNA"/>
</dbReference>
<evidence type="ECO:0000313" key="2">
    <source>
        <dbReference type="Proteomes" id="UP000637774"/>
    </source>
</evidence>
<accession>A0ABQ2A8Z7</accession>
<proteinExistence type="predicted"/>